<name>Q3KBX3_PSEPF</name>
<accession>Q3KBX3</accession>
<sequence length="86" mass="9993">MCQSAPGVTSMSSQYSPIVEAPQLQVERHIMRRDEVERKTGFKRAHIYNLMKEGKFPQAKRIGLRAVGWDSLEIERWIVERLGHQV</sequence>
<dbReference type="PANTHER" id="PTHR36154:SF1">
    <property type="entry name" value="DNA-BINDING TRANSCRIPTIONAL ACTIVATOR ALPA"/>
    <property type="match status" value="1"/>
</dbReference>
<organism evidence="1 2">
    <name type="scientific">Pseudomonas fluorescens (strain Pf0-1)</name>
    <dbReference type="NCBI Taxonomy" id="205922"/>
    <lineage>
        <taxon>Bacteria</taxon>
        <taxon>Pseudomonadati</taxon>
        <taxon>Pseudomonadota</taxon>
        <taxon>Gammaproteobacteria</taxon>
        <taxon>Pseudomonadales</taxon>
        <taxon>Pseudomonadaceae</taxon>
        <taxon>Pseudomonas</taxon>
    </lineage>
</organism>
<protein>
    <submittedName>
        <fullName evidence="1">Putative prophage AlpA transcriptional regulator</fullName>
    </submittedName>
</protein>
<dbReference type="KEGG" id="pfo:Pfl01_2993"/>
<reference evidence="1 2" key="1">
    <citation type="journal article" date="2009" name="Genome Biol.">
        <title>Genomic and genetic analyses of diversity and plant interactions of Pseudomonas fluorescens.</title>
        <authorList>
            <person name="Silby M.W."/>
            <person name="Cerdeno-Tarraga A.M."/>
            <person name="Vernikos G.S."/>
            <person name="Giddens S.R."/>
            <person name="Jackson R.W."/>
            <person name="Preston G.M."/>
            <person name="Zhang X.X."/>
            <person name="Moon C.D."/>
            <person name="Gehrig S.M."/>
            <person name="Godfrey S.A."/>
            <person name="Knight C.G."/>
            <person name="Malone J.G."/>
            <person name="Robinson Z."/>
            <person name="Spiers A.J."/>
            <person name="Harris S."/>
            <person name="Challis G.L."/>
            <person name="Yaxley A.M."/>
            <person name="Harris D."/>
            <person name="Seeger K."/>
            <person name="Murphy L."/>
            <person name="Rutter S."/>
            <person name="Squares R."/>
            <person name="Quail M.A."/>
            <person name="Saunders E."/>
            <person name="Mavromatis K."/>
            <person name="Brettin T.S."/>
            <person name="Bentley S.D."/>
            <person name="Hothersall J."/>
            <person name="Stephens E."/>
            <person name="Thomas C.M."/>
            <person name="Parkhill J."/>
            <person name="Levy S.B."/>
            <person name="Rainey P.B."/>
            <person name="Thomson N.R."/>
        </authorList>
    </citation>
    <scope>NUCLEOTIDE SEQUENCE [LARGE SCALE GENOMIC DNA]</scope>
    <source>
        <strain evidence="1 2">Pf0-1</strain>
    </source>
</reference>
<dbReference type="InterPro" id="IPR010260">
    <property type="entry name" value="AlpA"/>
</dbReference>
<proteinExistence type="predicted"/>
<dbReference type="EMBL" id="CP000094">
    <property type="protein sequence ID" value="ABA74731.1"/>
    <property type="molecule type" value="Genomic_DNA"/>
</dbReference>
<evidence type="ECO:0000313" key="2">
    <source>
        <dbReference type="Proteomes" id="UP000002704"/>
    </source>
</evidence>
<dbReference type="eggNOG" id="COG3311">
    <property type="taxonomic scope" value="Bacteria"/>
</dbReference>
<dbReference type="Pfam" id="PF05930">
    <property type="entry name" value="Phage_AlpA"/>
    <property type="match status" value="1"/>
</dbReference>
<dbReference type="AlphaFoldDB" id="Q3KBX3"/>
<evidence type="ECO:0000313" key="1">
    <source>
        <dbReference type="EMBL" id="ABA74731.1"/>
    </source>
</evidence>
<dbReference type="Proteomes" id="UP000002704">
    <property type="component" value="Chromosome"/>
</dbReference>
<dbReference type="HOGENOM" id="CLU_140176_15_1_6"/>
<dbReference type="PANTHER" id="PTHR36154">
    <property type="entry name" value="DNA-BINDING TRANSCRIPTIONAL ACTIVATOR ALPA"/>
    <property type="match status" value="1"/>
</dbReference>
<gene>
    <name evidence="1" type="ordered locus">Pfl01_2993</name>
</gene>
<dbReference type="InterPro" id="IPR052931">
    <property type="entry name" value="Prophage_regulatory_activator"/>
</dbReference>
<dbReference type="Gene3D" id="1.10.238.160">
    <property type="match status" value="1"/>
</dbReference>